<organism evidence="1 2">
    <name type="scientific">Hyalomma asiaticum</name>
    <name type="common">Tick</name>
    <dbReference type="NCBI Taxonomy" id="266040"/>
    <lineage>
        <taxon>Eukaryota</taxon>
        <taxon>Metazoa</taxon>
        <taxon>Ecdysozoa</taxon>
        <taxon>Arthropoda</taxon>
        <taxon>Chelicerata</taxon>
        <taxon>Arachnida</taxon>
        <taxon>Acari</taxon>
        <taxon>Parasitiformes</taxon>
        <taxon>Ixodida</taxon>
        <taxon>Ixodoidea</taxon>
        <taxon>Ixodidae</taxon>
        <taxon>Hyalomminae</taxon>
        <taxon>Hyalomma</taxon>
    </lineage>
</organism>
<evidence type="ECO:0000313" key="2">
    <source>
        <dbReference type="Proteomes" id="UP000821845"/>
    </source>
</evidence>
<dbReference type="Proteomes" id="UP000821845">
    <property type="component" value="Chromosome 4"/>
</dbReference>
<proteinExistence type="predicted"/>
<accession>A0ACB7SC43</accession>
<gene>
    <name evidence="1" type="ORF">HPB50_004148</name>
</gene>
<keyword evidence="2" id="KW-1185">Reference proteome</keyword>
<name>A0ACB7SC43_HYAAI</name>
<sequence>MSQIAYVAAAYLCYGYEKAKLEALMHKNINMVLGVPMHRSQYEAQQMGIHNTLFDVVEAQWTTQLIRLPSWPAGRRILEALGCNPAAARERRCAVVARTRKAVTPSPKTQGQDGRAIRISRGDPCSVCFDDASRYSSSDRVVAAVVDQRDEILSTVFLWGSYPALARHVAVAFALLDGSRFRSTRTPEQQLEPSPRRQRASPHPRTQIARHSNDSHGRVRGAPQDPLQTFNEIAKDYQLARIV</sequence>
<reference evidence="1" key="1">
    <citation type="submission" date="2020-05" db="EMBL/GenBank/DDBJ databases">
        <title>Large-scale comparative analyses of tick genomes elucidate their genetic diversity and vector capacities.</title>
        <authorList>
            <person name="Jia N."/>
            <person name="Wang J."/>
            <person name="Shi W."/>
            <person name="Du L."/>
            <person name="Sun Y."/>
            <person name="Zhan W."/>
            <person name="Jiang J."/>
            <person name="Wang Q."/>
            <person name="Zhang B."/>
            <person name="Ji P."/>
            <person name="Sakyi L.B."/>
            <person name="Cui X."/>
            <person name="Yuan T."/>
            <person name="Jiang B."/>
            <person name="Yang W."/>
            <person name="Lam T.T.-Y."/>
            <person name="Chang Q."/>
            <person name="Ding S."/>
            <person name="Wang X."/>
            <person name="Zhu J."/>
            <person name="Ruan X."/>
            <person name="Zhao L."/>
            <person name="Wei J."/>
            <person name="Que T."/>
            <person name="Du C."/>
            <person name="Cheng J."/>
            <person name="Dai P."/>
            <person name="Han X."/>
            <person name="Huang E."/>
            <person name="Gao Y."/>
            <person name="Liu J."/>
            <person name="Shao H."/>
            <person name="Ye R."/>
            <person name="Li L."/>
            <person name="Wei W."/>
            <person name="Wang X."/>
            <person name="Wang C."/>
            <person name="Yang T."/>
            <person name="Huo Q."/>
            <person name="Li W."/>
            <person name="Guo W."/>
            <person name="Chen H."/>
            <person name="Zhou L."/>
            <person name="Ni X."/>
            <person name="Tian J."/>
            <person name="Zhou Y."/>
            <person name="Sheng Y."/>
            <person name="Liu T."/>
            <person name="Pan Y."/>
            <person name="Xia L."/>
            <person name="Li J."/>
            <person name="Zhao F."/>
            <person name="Cao W."/>
        </authorList>
    </citation>
    <scope>NUCLEOTIDE SEQUENCE</scope>
    <source>
        <strain evidence="1">Hyas-2018</strain>
    </source>
</reference>
<dbReference type="EMBL" id="CM023484">
    <property type="protein sequence ID" value="KAH6932275.1"/>
    <property type="molecule type" value="Genomic_DNA"/>
</dbReference>
<protein>
    <submittedName>
        <fullName evidence="1">Uncharacterized protein</fullName>
    </submittedName>
</protein>
<evidence type="ECO:0000313" key="1">
    <source>
        <dbReference type="EMBL" id="KAH6932275.1"/>
    </source>
</evidence>
<comment type="caution">
    <text evidence="1">The sequence shown here is derived from an EMBL/GenBank/DDBJ whole genome shotgun (WGS) entry which is preliminary data.</text>
</comment>